<dbReference type="PROSITE" id="PS00623">
    <property type="entry name" value="GMC_OXRED_1"/>
    <property type="match status" value="1"/>
</dbReference>
<dbReference type="Proteomes" id="UP000182306">
    <property type="component" value="Plasmid C"/>
</dbReference>
<keyword evidence="9" id="KW-0560">Oxidoreductase</keyword>
<sequence>MMARWDIGSPVFGIRSRQPDEVNTYDYIVVGGGSTGCVVASRLSEDPAVSVLLIEEGPRDHNPYIHIPGAYYKTAQGDLLKRIPWEPMADQARDEKPTMVQARVLGGGSSVNAMIYIRGVPSDYEQWVNLGAEGWGYADVLPFFMRAEDNNRFCNGVHGVGGPLGVSDIDYIHPLTRAWLQACQQAGLPYNPDFNSGNPAGCGLYQITARNGRRSSAAVAYLNPARKRSNLRIETGTTVARVIVEKGRAVGVECVKGKRTVVYRAEQEVVLSAGAIGTPKLLMLSGIGPEDQIRRQGIDLQADLPGVGQNLQDHIEISIVYQLNGPHSYDKYKKPLWKAAAGLNYALFRNGPASSNLIEGGAFWWGDKAETTPDIQYFMVVGAGIEEGVDAVPGGNGCTVNLGQIRPRSRGEVTLASADPTANPRVAPRYFSNPYDLDAITDGTMTALDIMAQPAIARYVAARHTPSPSLKTREDIKAFCLKDAHAALHPSGTCRMGQDEMAVVDPQLRVRGIDGLRVADASVMPTLISGNPNAVCIMIGERAADFLRSETAQRHSKDHG</sequence>
<evidence type="ECO:0000256" key="2">
    <source>
        <dbReference type="ARBA" id="ARBA00010790"/>
    </source>
</evidence>
<feature type="binding site" evidence="5">
    <location>
        <position position="239"/>
    </location>
    <ligand>
        <name>FAD</name>
        <dbReference type="ChEBI" id="CHEBI:57692"/>
    </ligand>
</feature>
<dbReference type="PROSITE" id="PS00624">
    <property type="entry name" value="GMC_OXRED_2"/>
    <property type="match status" value="1"/>
</dbReference>
<keyword evidence="9" id="KW-0614">Plasmid</keyword>
<reference evidence="9 10" key="1">
    <citation type="submission" date="2015-10" db="EMBL/GenBank/DDBJ databases">
        <title>Genomic differences between typical nodule nitrogen-fixing rhizobial strains and those coming from bean seeds.</title>
        <authorList>
            <person name="Peralta H."/>
            <person name="Aguilar-Vera A."/>
            <person name="Diaz R."/>
            <person name="Mora Y."/>
            <person name="Martinez-Batallar G."/>
            <person name="Salazar E."/>
            <person name="Vargas-Lagunas C."/>
            <person name="Encarnacion S."/>
            <person name="Girard L."/>
            <person name="Mora J."/>
        </authorList>
    </citation>
    <scope>NUCLEOTIDE SEQUENCE [LARGE SCALE GENOMIC DNA]</scope>
    <source>
        <strain evidence="9 10">CFNEI 73</strain>
        <plasmid evidence="9 10">C</plasmid>
    </source>
</reference>
<keyword evidence="4 5" id="KW-0274">FAD</keyword>
<dbReference type="KEGG" id="same:SAMCFNEI73_pC1462"/>
<dbReference type="AlphaFoldDB" id="A0A1L3LYQ4"/>
<dbReference type="PANTHER" id="PTHR11552:SF147">
    <property type="entry name" value="CHOLINE DEHYDROGENASE, MITOCHONDRIAL"/>
    <property type="match status" value="1"/>
</dbReference>
<dbReference type="Pfam" id="PF05199">
    <property type="entry name" value="GMC_oxred_C"/>
    <property type="match status" value="1"/>
</dbReference>
<dbReference type="InterPro" id="IPR007867">
    <property type="entry name" value="GMC_OxRtase_C"/>
</dbReference>
<evidence type="ECO:0000256" key="6">
    <source>
        <dbReference type="RuleBase" id="RU003968"/>
    </source>
</evidence>
<evidence type="ECO:0000259" key="7">
    <source>
        <dbReference type="PROSITE" id="PS00623"/>
    </source>
</evidence>
<dbReference type="InterPro" id="IPR036188">
    <property type="entry name" value="FAD/NAD-bd_sf"/>
</dbReference>
<dbReference type="PIRSF" id="PIRSF000137">
    <property type="entry name" value="Alcohol_oxidase"/>
    <property type="match status" value="1"/>
</dbReference>
<evidence type="ECO:0000313" key="10">
    <source>
        <dbReference type="Proteomes" id="UP000182306"/>
    </source>
</evidence>
<comment type="cofactor">
    <cofactor evidence="1 5">
        <name>FAD</name>
        <dbReference type="ChEBI" id="CHEBI:57692"/>
    </cofactor>
</comment>
<dbReference type="RefSeq" id="WP_234782369.1">
    <property type="nucleotide sequence ID" value="NZ_CP013110.1"/>
</dbReference>
<feature type="domain" description="Glucose-methanol-choline oxidoreductase N-terminal" evidence="8">
    <location>
        <begin position="274"/>
        <end position="288"/>
    </location>
</feature>
<dbReference type="GO" id="GO:0008812">
    <property type="term" value="F:choline dehydrogenase activity"/>
    <property type="evidence" value="ECO:0007669"/>
    <property type="project" value="UniProtKB-EC"/>
</dbReference>
<name>A0A1L3LYQ4_9HYPH</name>
<dbReference type="EC" id="1.1.99.1" evidence="9"/>
<gene>
    <name evidence="9" type="ORF">SAMCFNEI73_pC1462</name>
</gene>
<evidence type="ECO:0000259" key="8">
    <source>
        <dbReference type="PROSITE" id="PS00624"/>
    </source>
</evidence>
<dbReference type="EMBL" id="CP013110">
    <property type="protein sequence ID" value="APG95166.1"/>
    <property type="molecule type" value="Genomic_DNA"/>
</dbReference>
<accession>A0A1L3LYQ4</accession>
<dbReference type="Pfam" id="PF00732">
    <property type="entry name" value="GMC_oxred_N"/>
    <property type="match status" value="1"/>
</dbReference>
<evidence type="ECO:0000256" key="4">
    <source>
        <dbReference type="ARBA" id="ARBA00022827"/>
    </source>
</evidence>
<geneLocation type="plasmid" evidence="9 10">
    <name>C</name>
</geneLocation>
<evidence type="ECO:0000256" key="5">
    <source>
        <dbReference type="PIRSR" id="PIRSR000137-2"/>
    </source>
</evidence>
<feature type="binding site" evidence="5">
    <location>
        <position position="104"/>
    </location>
    <ligand>
        <name>FAD</name>
        <dbReference type="ChEBI" id="CHEBI:57692"/>
    </ligand>
</feature>
<organism evidence="9 10">
    <name type="scientific">Sinorhizobium americanum</name>
    <dbReference type="NCBI Taxonomy" id="194963"/>
    <lineage>
        <taxon>Bacteria</taxon>
        <taxon>Pseudomonadati</taxon>
        <taxon>Pseudomonadota</taxon>
        <taxon>Alphaproteobacteria</taxon>
        <taxon>Hyphomicrobiales</taxon>
        <taxon>Rhizobiaceae</taxon>
        <taxon>Sinorhizobium/Ensifer group</taxon>
        <taxon>Sinorhizobium</taxon>
    </lineage>
</organism>
<evidence type="ECO:0000256" key="1">
    <source>
        <dbReference type="ARBA" id="ARBA00001974"/>
    </source>
</evidence>
<dbReference type="SUPFAM" id="SSF54373">
    <property type="entry name" value="FAD-linked reductases, C-terminal domain"/>
    <property type="match status" value="1"/>
</dbReference>
<dbReference type="GO" id="GO:0050660">
    <property type="term" value="F:flavin adenine dinucleotide binding"/>
    <property type="evidence" value="ECO:0007669"/>
    <property type="project" value="InterPro"/>
</dbReference>
<keyword evidence="3 6" id="KW-0285">Flavoprotein</keyword>
<evidence type="ECO:0000313" key="9">
    <source>
        <dbReference type="EMBL" id="APG95166.1"/>
    </source>
</evidence>
<comment type="similarity">
    <text evidence="2 6">Belongs to the GMC oxidoreductase family.</text>
</comment>
<proteinExistence type="inferred from homology"/>
<dbReference type="PANTHER" id="PTHR11552">
    <property type="entry name" value="GLUCOSE-METHANOL-CHOLINE GMC OXIDOREDUCTASE"/>
    <property type="match status" value="1"/>
</dbReference>
<dbReference type="SUPFAM" id="SSF51905">
    <property type="entry name" value="FAD/NAD(P)-binding domain"/>
    <property type="match status" value="1"/>
</dbReference>
<dbReference type="InterPro" id="IPR000172">
    <property type="entry name" value="GMC_OxRdtase_N"/>
</dbReference>
<keyword evidence="10" id="KW-1185">Reference proteome</keyword>
<dbReference type="Gene3D" id="3.30.410.40">
    <property type="match status" value="1"/>
</dbReference>
<feature type="domain" description="Glucose-methanol-choline oxidoreductase N-terminal" evidence="7">
    <location>
        <begin position="102"/>
        <end position="125"/>
    </location>
</feature>
<evidence type="ECO:0000256" key="3">
    <source>
        <dbReference type="ARBA" id="ARBA00022630"/>
    </source>
</evidence>
<dbReference type="InterPro" id="IPR012132">
    <property type="entry name" value="GMC_OxRdtase"/>
</dbReference>
<protein>
    <submittedName>
        <fullName evidence="9">Glucose-methanol-choline oxidoreductase</fullName>
        <ecNumber evidence="9">1.1.99.1</ecNumber>
    </submittedName>
</protein>
<dbReference type="Gene3D" id="3.50.50.60">
    <property type="entry name" value="FAD/NAD(P)-binding domain"/>
    <property type="match status" value="1"/>
</dbReference>